<name>A0A8C9HHM8_9PRIM</name>
<keyword evidence="4" id="KW-1185">Reference proteome</keyword>
<feature type="region of interest" description="Disordered" evidence="1">
    <location>
        <begin position="193"/>
        <end position="300"/>
    </location>
</feature>
<reference evidence="3" key="1">
    <citation type="submission" date="2025-08" db="UniProtKB">
        <authorList>
            <consortium name="Ensembl"/>
        </authorList>
    </citation>
    <scope>IDENTIFICATION</scope>
</reference>
<feature type="domain" description="B30.2/SPRY" evidence="2">
    <location>
        <begin position="1"/>
        <end position="101"/>
    </location>
</feature>
<dbReference type="InterPro" id="IPR013320">
    <property type="entry name" value="ConA-like_dom_sf"/>
</dbReference>
<reference evidence="3" key="2">
    <citation type="submission" date="2025-09" db="UniProtKB">
        <authorList>
            <consortium name="Ensembl"/>
        </authorList>
    </citation>
    <scope>IDENTIFICATION</scope>
</reference>
<feature type="region of interest" description="Disordered" evidence="1">
    <location>
        <begin position="411"/>
        <end position="501"/>
    </location>
</feature>
<feature type="compositionally biased region" description="Basic and acidic residues" evidence="1">
    <location>
        <begin position="202"/>
        <end position="217"/>
    </location>
</feature>
<dbReference type="InterPro" id="IPR001870">
    <property type="entry name" value="B30.2/SPRY"/>
</dbReference>
<organism evidence="3 4">
    <name type="scientific">Piliocolobus tephrosceles</name>
    <name type="common">Ugandan red Colobus</name>
    <dbReference type="NCBI Taxonomy" id="591936"/>
    <lineage>
        <taxon>Eukaryota</taxon>
        <taxon>Metazoa</taxon>
        <taxon>Chordata</taxon>
        <taxon>Craniata</taxon>
        <taxon>Vertebrata</taxon>
        <taxon>Euteleostomi</taxon>
        <taxon>Mammalia</taxon>
        <taxon>Eutheria</taxon>
        <taxon>Euarchontoglires</taxon>
        <taxon>Primates</taxon>
        <taxon>Haplorrhini</taxon>
        <taxon>Catarrhini</taxon>
        <taxon>Cercopithecidae</taxon>
        <taxon>Colobinae</taxon>
        <taxon>Piliocolobus</taxon>
    </lineage>
</organism>
<dbReference type="AlphaFoldDB" id="A0A8C9HHM8"/>
<dbReference type="InterPro" id="IPR003877">
    <property type="entry name" value="SPRY_dom"/>
</dbReference>
<dbReference type="CDD" id="cd12885">
    <property type="entry name" value="SPRY_RanBP_like"/>
    <property type="match status" value="1"/>
</dbReference>
<dbReference type="SUPFAM" id="SSF49899">
    <property type="entry name" value="Concanavalin A-like lectins/glucanases"/>
    <property type="match status" value="1"/>
</dbReference>
<evidence type="ECO:0000256" key="1">
    <source>
        <dbReference type="SAM" id="MobiDB-lite"/>
    </source>
</evidence>
<evidence type="ECO:0000313" key="3">
    <source>
        <dbReference type="Ensembl" id="ENSPTEP00000020055.1"/>
    </source>
</evidence>
<dbReference type="InterPro" id="IPR043136">
    <property type="entry name" value="B30.2/SPRY_sf"/>
</dbReference>
<feature type="compositionally biased region" description="Basic and acidic residues" evidence="1">
    <location>
        <begin position="421"/>
        <end position="456"/>
    </location>
</feature>
<dbReference type="PROSITE" id="PS50188">
    <property type="entry name" value="B302_SPRY"/>
    <property type="match status" value="1"/>
</dbReference>
<dbReference type="Gene3D" id="2.60.120.920">
    <property type="match status" value="1"/>
</dbReference>
<protein>
    <recommendedName>
        <fullName evidence="2">B30.2/SPRY domain-containing protein</fullName>
    </recommendedName>
</protein>
<dbReference type="InterPro" id="IPR044736">
    <property type="entry name" value="Gid1/RanBPM/SPLA_SPRY"/>
</dbReference>
<feature type="compositionally biased region" description="Basic and acidic residues" evidence="1">
    <location>
        <begin position="226"/>
        <end position="274"/>
    </location>
</feature>
<dbReference type="Ensembl" id="ENSPTET00000029197.1">
    <property type="protein sequence ID" value="ENSPTEP00000020055.1"/>
    <property type="gene ID" value="ENSPTEG00000021345.1"/>
</dbReference>
<evidence type="ECO:0000313" key="4">
    <source>
        <dbReference type="Proteomes" id="UP000694416"/>
    </source>
</evidence>
<feature type="compositionally biased region" description="Basic and acidic residues" evidence="1">
    <location>
        <begin position="476"/>
        <end position="501"/>
    </location>
</feature>
<proteinExistence type="predicted"/>
<accession>A0A8C9HHM8</accession>
<sequence length="501" mass="56121">MTSKNYIIHKSPGYDYNSFGYKNDDGKKIIDGKIENYSNGFTQNDIIGCGINYFDNSAFFTKNGKYLGKVCTINSKYDYYATVALSTLGDCVKFHLNNFYFDIYKLIYEENEKERKIIKSIYIQKDIFYNVIKSHLIKCGYLHTYKSFISFIEKQTDDNKSNSNVSNGKTDNDVFFMKKIDWMDVLKKNAVSSKEVNNNTENQHKKDEGGECKREGTVEFQSESAETLHMDVDVNEQGSKDNEEGNNKGNGKDSGKGNDEDSGKGNDKDSDNGKNKIPITMEQTNLNKNNSNNDKTDEVKNNDSISKVDISKLKCEQIDVTIKKVSDINVDTVENENINSKSVETQSNKNFVNDTLLVNNVSVPSSYDASSSLDKENINEEIKSECTTVNATKITLDIKSPTPCNTPSIILDNISEGGNKTNDKEISNLKDSSPNKEKTCSNKAIDDRDKEKEITDTVKSTCEDNNDNGKGGIDIKSVDNEKCTSNDKGTGNEKDSNKTNL</sequence>
<evidence type="ECO:0000259" key="2">
    <source>
        <dbReference type="PROSITE" id="PS50188"/>
    </source>
</evidence>
<dbReference type="Proteomes" id="UP000694416">
    <property type="component" value="Unplaced"/>
</dbReference>
<dbReference type="Pfam" id="PF00622">
    <property type="entry name" value="SPRY"/>
    <property type="match status" value="1"/>
</dbReference>